<comment type="subcellular location">
    <subcellularLocation>
        <location evidence="2">Cell membrane</location>
        <topology evidence="2">Multi-pass membrane protein</topology>
    </subcellularLocation>
</comment>
<keyword evidence="11 13" id="KW-0472">Membrane</keyword>
<keyword evidence="6 13" id="KW-0812">Transmembrane</keyword>
<evidence type="ECO:0000259" key="14">
    <source>
        <dbReference type="Pfam" id="PF01292"/>
    </source>
</evidence>
<evidence type="ECO:0000313" key="16">
    <source>
        <dbReference type="Proteomes" id="UP001496627"/>
    </source>
</evidence>
<evidence type="ECO:0000256" key="5">
    <source>
        <dbReference type="ARBA" id="ARBA00022617"/>
    </source>
</evidence>
<comment type="cofactor">
    <cofactor evidence="1">
        <name>heme b</name>
        <dbReference type="ChEBI" id="CHEBI:60344"/>
    </cofactor>
</comment>
<evidence type="ECO:0000256" key="6">
    <source>
        <dbReference type="ARBA" id="ARBA00022692"/>
    </source>
</evidence>
<evidence type="ECO:0000256" key="8">
    <source>
        <dbReference type="ARBA" id="ARBA00022982"/>
    </source>
</evidence>
<dbReference type="SUPFAM" id="SSF81342">
    <property type="entry name" value="Transmembrane di-heme cytochromes"/>
    <property type="match status" value="1"/>
</dbReference>
<evidence type="ECO:0000256" key="1">
    <source>
        <dbReference type="ARBA" id="ARBA00001970"/>
    </source>
</evidence>
<evidence type="ECO:0000313" key="15">
    <source>
        <dbReference type="EMBL" id="MEQ1403466.1"/>
    </source>
</evidence>
<proteinExistence type="inferred from homology"/>
<evidence type="ECO:0000256" key="13">
    <source>
        <dbReference type="SAM" id="Phobius"/>
    </source>
</evidence>
<evidence type="ECO:0000256" key="10">
    <source>
        <dbReference type="ARBA" id="ARBA00023004"/>
    </source>
</evidence>
<keyword evidence="16" id="KW-1185">Reference proteome</keyword>
<dbReference type="Pfam" id="PF01292">
    <property type="entry name" value="Ni_hydr_CYTB"/>
    <property type="match status" value="1"/>
</dbReference>
<organism evidence="15 16">
    <name type="scientific">Neorhizobium phenanthreniclasticum</name>
    <dbReference type="NCBI Taxonomy" id="3157917"/>
    <lineage>
        <taxon>Bacteria</taxon>
        <taxon>Pseudomonadati</taxon>
        <taxon>Pseudomonadota</taxon>
        <taxon>Alphaproteobacteria</taxon>
        <taxon>Hyphomicrobiales</taxon>
        <taxon>Rhizobiaceae</taxon>
        <taxon>Rhizobium/Agrobacterium group</taxon>
        <taxon>Neorhizobium</taxon>
    </lineage>
</organism>
<keyword evidence="5" id="KW-0349">Heme</keyword>
<evidence type="ECO:0000256" key="7">
    <source>
        <dbReference type="ARBA" id="ARBA00022723"/>
    </source>
</evidence>
<feature type="transmembrane region" description="Helical" evidence="13">
    <location>
        <begin position="63"/>
        <end position="82"/>
    </location>
</feature>
<dbReference type="PANTHER" id="PTHR30529">
    <property type="entry name" value="CYTOCHROME B561"/>
    <property type="match status" value="1"/>
</dbReference>
<comment type="similarity">
    <text evidence="12">Belongs to the cytochrome b561 family.</text>
</comment>
<dbReference type="PANTHER" id="PTHR30529:SF7">
    <property type="entry name" value="CYTOCHROME B561 BACTERIAL_NI-HYDROGENASE DOMAIN-CONTAINING PROTEIN"/>
    <property type="match status" value="1"/>
</dbReference>
<dbReference type="InterPro" id="IPR011577">
    <property type="entry name" value="Cyt_b561_bac/Ni-Hgenase"/>
</dbReference>
<protein>
    <submittedName>
        <fullName evidence="15">Cytochrome b</fullName>
    </submittedName>
</protein>
<keyword evidence="10" id="KW-0408">Iron</keyword>
<keyword evidence="7" id="KW-0479">Metal-binding</keyword>
<evidence type="ECO:0000256" key="9">
    <source>
        <dbReference type="ARBA" id="ARBA00022989"/>
    </source>
</evidence>
<keyword evidence="9 13" id="KW-1133">Transmembrane helix</keyword>
<dbReference type="EMBL" id="JBEAAL010000001">
    <property type="protein sequence ID" value="MEQ1403466.1"/>
    <property type="molecule type" value="Genomic_DNA"/>
</dbReference>
<feature type="domain" description="Cytochrome b561 bacterial/Ni-hydrogenase" evidence="14">
    <location>
        <begin position="17"/>
        <end position="192"/>
    </location>
</feature>
<feature type="transmembrane region" description="Helical" evidence="13">
    <location>
        <begin position="103"/>
        <end position="120"/>
    </location>
</feature>
<reference evidence="15 16" key="1">
    <citation type="submission" date="2024-05" db="EMBL/GenBank/DDBJ databases">
        <title>Neorhizobium sp. Rsf11, a plant growth promoting and heavy metal resistant PAH-degrader.</title>
        <authorList>
            <person name="Golubev S.N."/>
            <person name="Muratova A.Y."/>
            <person name="Markelova M.I."/>
        </authorList>
    </citation>
    <scope>NUCLEOTIDE SEQUENCE [LARGE SCALE GENOMIC DNA]</scope>
    <source>
        <strain evidence="15 16">Rsf11</strain>
    </source>
</reference>
<keyword evidence="3" id="KW-0813">Transport</keyword>
<accession>A0ABV0LV31</accession>
<sequence>MKHEISGKPVMRHPADRYNPLTIILHWLIALIILGLIVLGFVLTRPSIDPGLQFSLFQWHKSFGILALLLAAIRLIHSLALVRVRPAAGMSPLEHRAAKMMHHVLLVLAVAVPLAGWMIASVSPLEIPTFAFNLVVVPHLPVPKSDAAEAWWTTAHAVLAYSTLALVFLHSGAALYHHYRRHDDVLTRIFGGRRHPVKTSIREWRS</sequence>
<dbReference type="InterPro" id="IPR052168">
    <property type="entry name" value="Cytochrome_b561_oxidase"/>
</dbReference>
<gene>
    <name evidence="15" type="ORF">ABK249_00850</name>
</gene>
<keyword evidence="8" id="KW-0249">Electron transport</keyword>
<evidence type="ECO:0000256" key="4">
    <source>
        <dbReference type="ARBA" id="ARBA00022475"/>
    </source>
</evidence>
<keyword evidence="4" id="KW-1003">Cell membrane</keyword>
<comment type="caution">
    <text evidence="15">The sequence shown here is derived from an EMBL/GenBank/DDBJ whole genome shotgun (WGS) entry which is preliminary data.</text>
</comment>
<dbReference type="InterPro" id="IPR016174">
    <property type="entry name" value="Di-haem_cyt_TM"/>
</dbReference>
<feature type="transmembrane region" description="Helical" evidence="13">
    <location>
        <begin position="150"/>
        <end position="176"/>
    </location>
</feature>
<dbReference type="RefSeq" id="WP_244446971.1">
    <property type="nucleotide sequence ID" value="NZ_JBEAAL010000001.1"/>
</dbReference>
<evidence type="ECO:0000256" key="11">
    <source>
        <dbReference type="ARBA" id="ARBA00023136"/>
    </source>
</evidence>
<name>A0ABV0LV31_9HYPH</name>
<dbReference type="Proteomes" id="UP001496627">
    <property type="component" value="Unassembled WGS sequence"/>
</dbReference>
<evidence type="ECO:0000256" key="12">
    <source>
        <dbReference type="ARBA" id="ARBA00037975"/>
    </source>
</evidence>
<feature type="transmembrane region" description="Helical" evidence="13">
    <location>
        <begin position="21"/>
        <end position="43"/>
    </location>
</feature>
<evidence type="ECO:0000256" key="3">
    <source>
        <dbReference type="ARBA" id="ARBA00022448"/>
    </source>
</evidence>
<evidence type="ECO:0000256" key="2">
    <source>
        <dbReference type="ARBA" id="ARBA00004651"/>
    </source>
</evidence>
<dbReference type="Gene3D" id="1.20.950.20">
    <property type="entry name" value="Transmembrane di-heme cytochromes, Chain C"/>
    <property type="match status" value="1"/>
</dbReference>